<accession>A0AA47KKG8</accession>
<dbReference type="Gene3D" id="1.10.260.40">
    <property type="entry name" value="lambda repressor-like DNA-binding domains"/>
    <property type="match status" value="1"/>
</dbReference>
<dbReference type="InterPro" id="IPR001387">
    <property type="entry name" value="Cro/C1-type_HTH"/>
</dbReference>
<evidence type="ECO:0000313" key="2">
    <source>
        <dbReference type="EMBL" id="WBA08631.1"/>
    </source>
</evidence>
<dbReference type="Pfam" id="PF01381">
    <property type="entry name" value="HTH_3"/>
    <property type="match status" value="1"/>
</dbReference>
<evidence type="ECO:0000259" key="1">
    <source>
        <dbReference type="PROSITE" id="PS50943"/>
    </source>
</evidence>
<dbReference type="EMBL" id="CP114588">
    <property type="protein sequence ID" value="WBA08631.1"/>
    <property type="molecule type" value="Genomic_DNA"/>
</dbReference>
<feature type="domain" description="HTH cro/C1-type" evidence="1">
    <location>
        <begin position="12"/>
        <end position="66"/>
    </location>
</feature>
<evidence type="ECO:0000313" key="3">
    <source>
        <dbReference type="Proteomes" id="UP001164748"/>
    </source>
</evidence>
<dbReference type="RefSeq" id="WP_046074868.1">
    <property type="nucleotide sequence ID" value="NZ_CP114588.1"/>
</dbReference>
<dbReference type="AlphaFoldDB" id="A0AA47KKG8"/>
<dbReference type="Proteomes" id="UP001164748">
    <property type="component" value="Chromosome"/>
</dbReference>
<gene>
    <name evidence="2" type="ORF">N8M53_12770</name>
</gene>
<dbReference type="SUPFAM" id="SSF47413">
    <property type="entry name" value="lambda repressor-like DNA-binding domains"/>
    <property type="match status" value="1"/>
</dbReference>
<dbReference type="InterPro" id="IPR010982">
    <property type="entry name" value="Lambda_DNA-bd_dom_sf"/>
</dbReference>
<dbReference type="GO" id="GO:0003677">
    <property type="term" value="F:DNA binding"/>
    <property type="evidence" value="ECO:0007669"/>
    <property type="project" value="InterPro"/>
</dbReference>
<sequence length="123" mass="13893">MVISTARMAQRIREAREFSKITQVDMAKRLNVARQTYLDMESGKTDPKILALVMIADITGRPFNWFVHGETDERDIAFSHRDDLAALTSLLSQLPQMARQTVMDNALSIAEYVVTLAPEPPDE</sequence>
<reference evidence="2" key="1">
    <citation type="submission" date="2022-09" db="EMBL/GenBank/DDBJ databases">
        <authorList>
            <person name="Li Z.-J."/>
        </authorList>
    </citation>
    <scope>NUCLEOTIDE SEQUENCE</scope>
    <source>
        <strain evidence="2">TGB11</strain>
    </source>
</reference>
<proteinExistence type="predicted"/>
<protein>
    <submittedName>
        <fullName evidence="2">Helix-turn-helix domain-containing protein</fullName>
    </submittedName>
</protein>
<dbReference type="PROSITE" id="PS50943">
    <property type="entry name" value="HTH_CROC1"/>
    <property type="match status" value="1"/>
</dbReference>
<dbReference type="CDD" id="cd00093">
    <property type="entry name" value="HTH_XRE"/>
    <property type="match status" value="1"/>
</dbReference>
<dbReference type="SMART" id="SM00530">
    <property type="entry name" value="HTH_XRE"/>
    <property type="match status" value="1"/>
</dbReference>
<organism evidence="2 3">
    <name type="scientific">Salinivibrio kushneri</name>
    <dbReference type="NCBI Taxonomy" id="1908198"/>
    <lineage>
        <taxon>Bacteria</taxon>
        <taxon>Pseudomonadati</taxon>
        <taxon>Pseudomonadota</taxon>
        <taxon>Gammaproteobacteria</taxon>
        <taxon>Vibrionales</taxon>
        <taxon>Vibrionaceae</taxon>
        <taxon>Salinivibrio</taxon>
    </lineage>
</organism>
<name>A0AA47KKG8_9GAMM</name>